<dbReference type="PANTHER" id="PTHR34822:SF1">
    <property type="entry name" value="GRPB FAMILY PROTEIN"/>
    <property type="match status" value="1"/>
</dbReference>
<name>A0A9D0ZP88_9FIRM</name>
<gene>
    <name evidence="1" type="ORF">IAA52_13740</name>
</gene>
<organism evidence="1 2">
    <name type="scientific">Candidatus Pullichristensenella stercorigallinarum</name>
    <dbReference type="NCBI Taxonomy" id="2840909"/>
    <lineage>
        <taxon>Bacteria</taxon>
        <taxon>Bacillati</taxon>
        <taxon>Bacillota</taxon>
        <taxon>Clostridia</taxon>
        <taxon>Candidatus Pullichristensenella</taxon>
    </lineage>
</organism>
<dbReference type="Proteomes" id="UP000824260">
    <property type="component" value="Unassembled WGS sequence"/>
</dbReference>
<protein>
    <submittedName>
        <fullName evidence="1">GrpB family protein</fullName>
    </submittedName>
</protein>
<dbReference type="InterPro" id="IPR043519">
    <property type="entry name" value="NT_sf"/>
</dbReference>
<evidence type="ECO:0000313" key="1">
    <source>
        <dbReference type="EMBL" id="HIQ84147.1"/>
    </source>
</evidence>
<dbReference type="PANTHER" id="PTHR34822">
    <property type="entry name" value="GRPB DOMAIN PROTEIN (AFU_ORTHOLOGUE AFUA_1G01530)"/>
    <property type="match status" value="1"/>
</dbReference>
<reference evidence="1" key="1">
    <citation type="submission" date="2020-10" db="EMBL/GenBank/DDBJ databases">
        <authorList>
            <person name="Gilroy R."/>
        </authorList>
    </citation>
    <scope>NUCLEOTIDE SEQUENCE</scope>
    <source>
        <strain evidence="1">ChiSjej6B24-2974</strain>
    </source>
</reference>
<dbReference type="Gene3D" id="3.30.460.10">
    <property type="entry name" value="Beta Polymerase, domain 2"/>
    <property type="match status" value="1"/>
</dbReference>
<accession>A0A9D0ZP88</accession>
<proteinExistence type="predicted"/>
<dbReference type="Pfam" id="PF04229">
    <property type="entry name" value="GrpB"/>
    <property type="match status" value="1"/>
</dbReference>
<dbReference type="EMBL" id="DVFZ01000129">
    <property type="protein sequence ID" value="HIQ84147.1"/>
    <property type="molecule type" value="Genomic_DNA"/>
</dbReference>
<dbReference type="InterPro" id="IPR007344">
    <property type="entry name" value="GrpB/CoaE"/>
</dbReference>
<dbReference type="AlphaFoldDB" id="A0A9D0ZP88"/>
<reference evidence="1" key="2">
    <citation type="journal article" date="2021" name="PeerJ">
        <title>Extensive microbial diversity within the chicken gut microbiome revealed by metagenomics and culture.</title>
        <authorList>
            <person name="Gilroy R."/>
            <person name="Ravi A."/>
            <person name="Getino M."/>
            <person name="Pursley I."/>
            <person name="Horton D.L."/>
            <person name="Alikhan N.F."/>
            <person name="Baker D."/>
            <person name="Gharbi K."/>
            <person name="Hall N."/>
            <person name="Watson M."/>
            <person name="Adriaenssens E.M."/>
            <person name="Foster-Nyarko E."/>
            <person name="Jarju S."/>
            <person name="Secka A."/>
            <person name="Antonio M."/>
            <person name="Oren A."/>
            <person name="Chaudhuri R.R."/>
            <person name="La Ragione R."/>
            <person name="Hildebrand F."/>
            <person name="Pallen M.J."/>
        </authorList>
    </citation>
    <scope>NUCLEOTIDE SEQUENCE</scope>
    <source>
        <strain evidence="1">ChiSjej6B24-2974</strain>
    </source>
</reference>
<sequence length="181" mass="21166">MTADELAALFPIILVPHQDAWQGWFMRESARLRALLPLEQIYQLTHVGSTAIEGIWAKPTVDMLLEATDEAAFLSLAARLPDCGYIHMRHERERASFNRGYTPQGFAPEVFHLHLRLRGDADEVYFRDYLNLHPELAKEYERLKLSLWRPFEHDRDGYTAAKGEFVRRITEQAKRYFQGEF</sequence>
<evidence type="ECO:0000313" key="2">
    <source>
        <dbReference type="Proteomes" id="UP000824260"/>
    </source>
</evidence>
<comment type="caution">
    <text evidence="1">The sequence shown here is derived from an EMBL/GenBank/DDBJ whole genome shotgun (WGS) entry which is preliminary data.</text>
</comment>
<dbReference type="SUPFAM" id="SSF81301">
    <property type="entry name" value="Nucleotidyltransferase"/>
    <property type="match status" value="1"/>
</dbReference>